<accession>A0ABS6FJC8</accession>
<dbReference type="Proteomes" id="UP000743001">
    <property type="component" value="Unassembled WGS sequence"/>
</dbReference>
<keyword evidence="3" id="KW-1185">Reference proteome</keyword>
<sequence length="295" mass="33712">MSQVDYSQFMSKANFEKSLNSLLGLIEGIRADQEVSQAEVDELRNWLSLNEYRSTYPFKEIIPIIEQALSDGVVTIDEVEDISWVCQNYLEINPYYDAITTDLHILQGIIHGILSDNKIEYSELSYLKEWLNDHDHLESMFPYDEIYSLLHTVMKDGMLDLNETLLLKAFFSDFIDTSISYNIHSGEMEQLKNQMNISGICALGPNIEFDGKLFCFTGESTRMTRSEIEKVILSKGGFFNKGITKKTNYLIVGSGGNPCWAFSCYGRKIEQAIKLRKQGMNVIIAHEIDFWDALG</sequence>
<comment type="caution">
    <text evidence="2">The sequence shown here is derived from an EMBL/GenBank/DDBJ whole genome shotgun (WGS) entry which is preliminary data.</text>
</comment>
<dbReference type="Pfam" id="PF00533">
    <property type="entry name" value="BRCT"/>
    <property type="match status" value="1"/>
</dbReference>
<proteinExistence type="predicted"/>
<dbReference type="PROSITE" id="PS50172">
    <property type="entry name" value="BRCT"/>
    <property type="match status" value="1"/>
</dbReference>
<name>A0ABS6FJC8_9BACL</name>
<evidence type="ECO:0000259" key="1">
    <source>
        <dbReference type="PROSITE" id="PS50172"/>
    </source>
</evidence>
<dbReference type="EMBL" id="JAHLQJ010000001">
    <property type="protein sequence ID" value="MBU5670281.1"/>
    <property type="molecule type" value="Genomic_DNA"/>
</dbReference>
<protein>
    <submittedName>
        <fullName evidence="2">BRCT domain-containing protein</fullName>
    </submittedName>
</protein>
<evidence type="ECO:0000313" key="3">
    <source>
        <dbReference type="Proteomes" id="UP000743001"/>
    </source>
</evidence>
<dbReference type="InterPro" id="IPR001357">
    <property type="entry name" value="BRCT_dom"/>
</dbReference>
<feature type="domain" description="BRCT" evidence="1">
    <location>
        <begin position="209"/>
        <end position="295"/>
    </location>
</feature>
<reference evidence="2 3" key="1">
    <citation type="submission" date="2021-06" db="EMBL/GenBank/DDBJ databases">
        <authorList>
            <person name="Sun Q."/>
            <person name="Li D."/>
        </authorList>
    </citation>
    <scope>NUCLEOTIDE SEQUENCE [LARGE SCALE GENOMIC DNA]</scope>
    <source>
        <strain evidence="2 3">MSJ-6</strain>
    </source>
</reference>
<gene>
    <name evidence="2" type="ORF">KQJ23_00415</name>
</gene>
<evidence type="ECO:0000313" key="2">
    <source>
        <dbReference type="EMBL" id="MBU5670281.1"/>
    </source>
</evidence>
<organism evidence="2 3">
    <name type="scientific">Paenibacillus brevis</name>
    <dbReference type="NCBI Taxonomy" id="2841508"/>
    <lineage>
        <taxon>Bacteria</taxon>
        <taxon>Bacillati</taxon>
        <taxon>Bacillota</taxon>
        <taxon>Bacilli</taxon>
        <taxon>Bacillales</taxon>
        <taxon>Paenibacillaceae</taxon>
        <taxon>Paenibacillus</taxon>
    </lineage>
</organism>
<dbReference type="CDD" id="cd17748">
    <property type="entry name" value="BRCT_DNA_ligase_like"/>
    <property type="match status" value="1"/>
</dbReference>